<organism evidence="1 2">
    <name type="scientific">Flavobacterium akiainvivens</name>
    <dbReference type="NCBI Taxonomy" id="1202724"/>
    <lineage>
        <taxon>Bacteria</taxon>
        <taxon>Pseudomonadati</taxon>
        <taxon>Bacteroidota</taxon>
        <taxon>Flavobacteriia</taxon>
        <taxon>Flavobacteriales</taxon>
        <taxon>Flavobacteriaceae</taxon>
        <taxon>Flavobacterium</taxon>
    </lineage>
</organism>
<dbReference type="OrthoDB" id="1133641at2"/>
<reference evidence="1 2" key="1">
    <citation type="submission" date="2015-08" db="EMBL/GenBank/DDBJ databases">
        <title>Whole genome sequence of Flavobacterium akiainvivens IK-1T, from decaying Wikstroemia oahuensis, an endemic Hawaiian shrub.</title>
        <authorList>
            <person name="Wan X."/>
            <person name="Hou S."/>
            <person name="Saito J."/>
            <person name="Donachie S."/>
        </authorList>
    </citation>
    <scope>NUCLEOTIDE SEQUENCE [LARGE SCALE GENOMIC DNA]</scope>
    <source>
        <strain evidence="1 2">IK-1</strain>
    </source>
</reference>
<name>A0A0M9VJV9_9FLAO</name>
<dbReference type="AlphaFoldDB" id="A0A0M9VJV9"/>
<evidence type="ECO:0000313" key="1">
    <source>
        <dbReference type="EMBL" id="KOS07882.1"/>
    </source>
</evidence>
<dbReference type="Proteomes" id="UP000037755">
    <property type="component" value="Unassembled WGS sequence"/>
</dbReference>
<protein>
    <recommendedName>
        <fullName evidence="3">Calx-beta domain-containing protein</fullName>
    </recommendedName>
</protein>
<sequence>MKNIFKSVALVLFSALVLTGCEEDKVVFDNRGGQTMLAFDVATQNIGVGPAEGENVGYVVVNSTTVSDQPRTFTVQVDESSTAIAGVEYTIDQSTYVIPAGEYNAQIKITGNFDELAEGENKTIVLNIVTDGSFTVDRDETIVTIYRSCPVPSTFGVGNYLLEQVTEAGADGPVLEDGAVRAVTVDPANPNVRIFTTYNFPNFCSTTRNNFAFELKCGLVVSGTNSGNCVCTQGSPYTFGPATTSEAYDTEDDTVLYLAFTNDVTGNCGPSNQVVYKLTKQ</sequence>
<dbReference type="EMBL" id="LIYD01000005">
    <property type="protein sequence ID" value="KOS07882.1"/>
    <property type="molecule type" value="Genomic_DNA"/>
</dbReference>
<dbReference type="PROSITE" id="PS51257">
    <property type="entry name" value="PROKAR_LIPOPROTEIN"/>
    <property type="match status" value="1"/>
</dbReference>
<dbReference type="InterPro" id="IPR038081">
    <property type="entry name" value="CalX-like_sf"/>
</dbReference>
<keyword evidence="2" id="KW-1185">Reference proteome</keyword>
<proteinExistence type="predicted"/>
<evidence type="ECO:0000313" key="2">
    <source>
        <dbReference type="Proteomes" id="UP000037755"/>
    </source>
</evidence>
<comment type="caution">
    <text evidence="1">The sequence shown here is derived from an EMBL/GenBank/DDBJ whole genome shotgun (WGS) entry which is preliminary data.</text>
</comment>
<dbReference type="SUPFAM" id="SSF141072">
    <property type="entry name" value="CalX-like"/>
    <property type="match status" value="1"/>
</dbReference>
<evidence type="ECO:0008006" key="3">
    <source>
        <dbReference type="Google" id="ProtNLM"/>
    </source>
</evidence>
<dbReference type="RefSeq" id="WP_054409599.1">
    <property type="nucleotide sequence ID" value="NZ_FOYA01000002.1"/>
</dbReference>
<dbReference type="Gene3D" id="2.60.40.2030">
    <property type="match status" value="1"/>
</dbReference>
<dbReference type="STRING" id="1202724.AM493_18820"/>
<accession>A0A0M9VJV9</accession>
<gene>
    <name evidence="1" type="ORF">AM493_18820</name>
</gene>
<dbReference type="PATRIC" id="fig|1202724.3.peg.3907"/>